<dbReference type="Gene3D" id="3.90.280.10">
    <property type="entry name" value="PEBP-like"/>
    <property type="match status" value="1"/>
</dbReference>
<accession>A0A8S9LQB7</accession>
<sequence length="89" mass="10283">MRLNNNLNGYSHHRLVTDIPATTGTAFGEFFFFVKRNSPSRIDIVPINRKTNCLCTSVAPKVQWRQRFNTREFSEIYNLGLPVAAVYFN</sequence>
<reference evidence="1" key="1">
    <citation type="submission" date="2019-12" db="EMBL/GenBank/DDBJ databases">
        <title>Genome sequencing and annotation of Brassica cretica.</title>
        <authorList>
            <person name="Studholme D.J."/>
            <person name="Sarris P.F."/>
        </authorList>
    </citation>
    <scope>NUCLEOTIDE SEQUENCE</scope>
    <source>
        <strain evidence="1">PFS-001/15</strain>
        <tissue evidence="1">Leaf</tissue>
    </source>
</reference>
<evidence type="ECO:0000313" key="1">
    <source>
        <dbReference type="EMBL" id="KAF2608732.1"/>
    </source>
</evidence>
<protein>
    <submittedName>
        <fullName evidence="1">Uncharacterized protein</fullName>
    </submittedName>
</protein>
<dbReference type="AlphaFoldDB" id="A0A8S9LQB7"/>
<evidence type="ECO:0000313" key="2">
    <source>
        <dbReference type="Proteomes" id="UP000712281"/>
    </source>
</evidence>
<dbReference type="EMBL" id="QGKW02000276">
    <property type="protein sequence ID" value="KAF2608732.1"/>
    <property type="molecule type" value="Genomic_DNA"/>
</dbReference>
<dbReference type="InterPro" id="IPR036610">
    <property type="entry name" value="PEBP-like_sf"/>
</dbReference>
<organism evidence="1 2">
    <name type="scientific">Brassica cretica</name>
    <name type="common">Mustard</name>
    <dbReference type="NCBI Taxonomy" id="69181"/>
    <lineage>
        <taxon>Eukaryota</taxon>
        <taxon>Viridiplantae</taxon>
        <taxon>Streptophyta</taxon>
        <taxon>Embryophyta</taxon>
        <taxon>Tracheophyta</taxon>
        <taxon>Spermatophyta</taxon>
        <taxon>Magnoliopsida</taxon>
        <taxon>eudicotyledons</taxon>
        <taxon>Gunneridae</taxon>
        <taxon>Pentapetalae</taxon>
        <taxon>rosids</taxon>
        <taxon>malvids</taxon>
        <taxon>Brassicales</taxon>
        <taxon>Brassicaceae</taxon>
        <taxon>Brassiceae</taxon>
        <taxon>Brassica</taxon>
    </lineage>
</organism>
<dbReference type="Proteomes" id="UP000712281">
    <property type="component" value="Unassembled WGS sequence"/>
</dbReference>
<proteinExistence type="predicted"/>
<comment type="caution">
    <text evidence="1">The sequence shown here is derived from an EMBL/GenBank/DDBJ whole genome shotgun (WGS) entry which is preliminary data.</text>
</comment>
<feature type="non-terminal residue" evidence="1">
    <location>
        <position position="1"/>
    </location>
</feature>
<dbReference type="SUPFAM" id="SSF49777">
    <property type="entry name" value="PEBP-like"/>
    <property type="match status" value="1"/>
</dbReference>
<gene>
    <name evidence="1" type="ORF">F2Q68_00046585</name>
</gene>
<name>A0A8S9LQB7_BRACR</name>